<gene>
    <name evidence="2" type="ORF">LPJ64_003889</name>
</gene>
<name>A0A9W8CID2_9FUNG</name>
<feature type="region of interest" description="Disordered" evidence="1">
    <location>
        <begin position="15"/>
        <end position="35"/>
    </location>
</feature>
<evidence type="ECO:0000313" key="3">
    <source>
        <dbReference type="Proteomes" id="UP001145021"/>
    </source>
</evidence>
<organism evidence="2 3">
    <name type="scientific">Coemansia asiatica</name>
    <dbReference type="NCBI Taxonomy" id="1052880"/>
    <lineage>
        <taxon>Eukaryota</taxon>
        <taxon>Fungi</taxon>
        <taxon>Fungi incertae sedis</taxon>
        <taxon>Zoopagomycota</taxon>
        <taxon>Kickxellomycotina</taxon>
        <taxon>Kickxellomycetes</taxon>
        <taxon>Kickxellales</taxon>
        <taxon>Kickxellaceae</taxon>
        <taxon>Coemansia</taxon>
    </lineage>
</organism>
<dbReference type="AlphaFoldDB" id="A0A9W8CID2"/>
<evidence type="ECO:0000256" key="1">
    <source>
        <dbReference type="SAM" id="MobiDB-lite"/>
    </source>
</evidence>
<protein>
    <submittedName>
        <fullName evidence="2">Uncharacterized protein</fullName>
    </submittedName>
</protein>
<sequence>MPTEETMQALNVSATGLMHKTSSASSHNEADSNVQQETLMKQYANTFEEMIDRIRHSDDGLCKKFVAKLIKHIAAKGVPEIAEMMEKWEAKVAQQKKLSTAKVEI</sequence>
<dbReference type="EMBL" id="JANBOH010000166">
    <property type="protein sequence ID" value="KAJ1644422.1"/>
    <property type="molecule type" value="Genomic_DNA"/>
</dbReference>
<dbReference type="Proteomes" id="UP001145021">
    <property type="component" value="Unassembled WGS sequence"/>
</dbReference>
<proteinExistence type="predicted"/>
<comment type="caution">
    <text evidence="2">The sequence shown here is derived from an EMBL/GenBank/DDBJ whole genome shotgun (WGS) entry which is preliminary data.</text>
</comment>
<evidence type="ECO:0000313" key="2">
    <source>
        <dbReference type="EMBL" id="KAJ1644422.1"/>
    </source>
</evidence>
<reference evidence="2" key="1">
    <citation type="submission" date="2022-07" db="EMBL/GenBank/DDBJ databases">
        <title>Phylogenomic reconstructions and comparative analyses of Kickxellomycotina fungi.</title>
        <authorList>
            <person name="Reynolds N.K."/>
            <person name="Stajich J.E."/>
            <person name="Barry K."/>
            <person name="Grigoriev I.V."/>
            <person name="Crous P."/>
            <person name="Smith M.E."/>
        </authorList>
    </citation>
    <scope>NUCLEOTIDE SEQUENCE</scope>
    <source>
        <strain evidence="2">NBRC 105413</strain>
    </source>
</reference>
<accession>A0A9W8CID2</accession>
<keyword evidence="3" id="KW-1185">Reference proteome</keyword>